<feature type="compositionally biased region" description="Basic and acidic residues" evidence="1">
    <location>
        <begin position="342"/>
        <end position="353"/>
    </location>
</feature>
<dbReference type="EMBL" id="VDEP01000253">
    <property type="protein sequence ID" value="KAA1118367.1"/>
    <property type="molecule type" value="Genomic_DNA"/>
</dbReference>
<accession>A0A5B0QYG0</accession>
<feature type="compositionally biased region" description="Low complexity" evidence="1">
    <location>
        <begin position="14"/>
        <end position="26"/>
    </location>
</feature>
<evidence type="ECO:0000313" key="3">
    <source>
        <dbReference type="Proteomes" id="UP000325313"/>
    </source>
</evidence>
<gene>
    <name evidence="2" type="ORF">PGTUg99_007384</name>
</gene>
<feature type="region of interest" description="Disordered" evidence="1">
    <location>
        <begin position="240"/>
        <end position="353"/>
    </location>
</feature>
<evidence type="ECO:0000256" key="1">
    <source>
        <dbReference type="SAM" id="MobiDB-lite"/>
    </source>
</evidence>
<organism evidence="2 3">
    <name type="scientific">Puccinia graminis f. sp. tritici</name>
    <dbReference type="NCBI Taxonomy" id="56615"/>
    <lineage>
        <taxon>Eukaryota</taxon>
        <taxon>Fungi</taxon>
        <taxon>Dikarya</taxon>
        <taxon>Basidiomycota</taxon>
        <taxon>Pucciniomycotina</taxon>
        <taxon>Pucciniomycetes</taxon>
        <taxon>Pucciniales</taxon>
        <taxon>Pucciniaceae</taxon>
        <taxon>Puccinia</taxon>
    </lineage>
</organism>
<sequence>MGRRTLGMPKYLSRATTTRAPTSRTRATFRDGAGDGPLDYSEAMTGEILLQPAAAERLRRLRLPSDYLALETASNRSTPVHRPVDRQVFPVNSTTATDDIIVDNQELETVIHLSTSNGTPLFKLEKIRTYVDADGSSPSNIQPGRNPITSWRSRDAQNLRKLDSAGRISRPGESRSCKLPPDGPTSSHNPNGPSPAPQRLTRQSSDVTYLVWPGSAAIKPATSTHATVYSTPIGGCTTNAALPSAAPPPPSTERLPQPTTSAREVGAESRAPSAPGYASRPESRSTTAPPPPTSRKLERIREEQETPPIIEVGEYLMRAKRIAGRVFRDQARGRGRGRRGPPRQEEPPAEPRQ</sequence>
<feature type="region of interest" description="Disordered" evidence="1">
    <location>
        <begin position="1"/>
        <end position="37"/>
    </location>
</feature>
<feature type="region of interest" description="Disordered" evidence="1">
    <location>
        <begin position="162"/>
        <end position="202"/>
    </location>
</feature>
<comment type="caution">
    <text evidence="2">The sequence shown here is derived from an EMBL/GenBank/DDBJ whole genome shotgun (WGS) entry which is preliminary data.</text>
</comment>
<protein>
    <submittedName>
        <fullName evidence="2">Uncharacterized protein</fullName>
    </submittedName>
</protein>
<evidence type="ECO:0000313" key="2">
    <source>
        <dbReference type="EMBL" id="KAA1118367.1"/>
    </source>
</evidence>
<dbReference type="AlphaFoldDB" id="A0A5B0QYG0"/>
<dbReference type="Proteomes" id="UP000325313">
    <property type="component" value="Unassembled WGS sequence"/>
</dbReference>
<reference evidence="2 3" key="1">
    <citation type="submission" date="2019-05" db="EMBL/GenBank/DDBJ databases">
        <title>Emergence of the Ug99 lineage of the wheat stem rust pathogen through somatic hybridization.</title>
        <authorList>
            <person name="Li F."/>
            <person name="Upadhyaya N.M."/>
            <person name="Sperschneider J."/>
            <person name="Matny O."/>
            <person name="Nguyen-Phuc H."/>
            <person name="Mago R."/>
            <person name="Raley C."/>
            <person name="Miller M.E."/>
            <person name="Silverstein K.A.T."/>
            <person name="Henningsen E."/>
            <person name="Hirsch C.D."/>
            <person name="Visser B."/>
            <person name="Pretorius Z.A."/>
            <person name="Steffenson B.J."/>
            <person name="Schwessinger B."/>
            <person name="Dodds P.N."/>
            <person name="Figueroa M."/>
        </authorList>
    </citation>
    <scope>NUCLEOTIDE SEQUENCE [LARGE SCALE GENOMIC DNA]</scope>
    <source>
        <strain evidence="2 3">Ug99</strain>
    </source>
</reference>
<name>A0A5B0QYG0_PUCGR</name>
<feature type="compositionally biased region" description="Basic and acidic residues" evidence="1">
    <location>
        <begin position="162"/>
        <end position="176"/>
    </location>
</feature>
<feature type="compositionally biased region" description="Basic and acidic residues" evidence="1">
    <location>
        <begin position="295"/>
        <end position="304"/>
    </location>
</feature>
<proteinExistence type="predicted"/>